<evidence type="ECO:0000313" key="3">
    <source>
        <dbReference type="Proteomes" id="UP000503336"/>
    </source>
</evidence>
<dbReference type="Gene3D" id="3.40.30.10">
    <property type="entry name" value="Glutaredoxin"/>
    <property type="match status" value="1"/>
</dbReference>
<protein>
    <submittedName>
        <fullName evidence="2">DsbA family oxidoreductase</fullName>
    </submittedName>
</protein>
<accession>A0A7L5BTV8</accession>
<feature type="domain" description="DSBA-like thioredoxin" evidence="1">
    <location>
        <begin position="3"/>
        <end position="199"/>
    </location>
</feature>
<reference evidence="2 3" key="1">
    <citation type="submission" date="2020-02" db="EMBL/GenBank/DDBJ databases">
        <title>complete genome sequence of Rhodobacteraceae bacterium.</title>
        <authorList>
            <person name="Park J."/>
            <person name="Kim Y.-S."/>
            <person name="Kim K.-H."/>
        </authorList>
    </citation>
    <scope>NUCLEOTIDE SEQUENCE [LARGE SCALE GENOMIC DNA]</scope>
    <source>
        <strain evidence="2 3">RR4-56</strain>
    </source>
</reference>
<dbReference type="Pfam" id="PF01323">
    <property type="entry name" value="DSBA"/>
    <property type="match status" value="1"/>
</dbReference>
<sequence length="213" mass="23951">MITLDIVSDPICPWCYIGKANFDRAVEATGVQPFDIFWRPFQLNPDMPQGGVDRRAYLERKFGPEKATRVYAQIEEHAKTAGLDLRFDLIERTPNTFDAHRLIRWARTTGSQTALVSQLFARYFERGEDIGDRDLLLEAGVSVGMERDVVQRLFDGDADRELLETEEATAREIGVNGVPTFIVAGKHVVTGAQPPELWTSVLEELAAKQTETP</sequence>
<dbReference type="SUPFAM" id="SSF52833">
    <property type="entry name" value="Thioredoxin-like"/>
    <property type="match status" value="1"/>
</dbReference>
<dbReference type="InterPro" id="IPR036249">
    <property type="entry name" value="Thioredoxin-like_sf"/>
</dbReference>
<dbReference type="RefSeq" id="WP_165094325.1">
    <property type="nucleotide sequence ID" value="NZ_CP049056.1"/>
</dbReference>
<dbReference type="CDD" id="cd03024">
    <property type="entry name" value="DsbA_FrnE"/>
    <property type="match status" value="1"/>
</dbReference>
<proteinExistence type="predicted"/>
<evidence type="ECO:0000259" key="1">
    <source>
        <dbReference type="Pfam" id="PF01323"/>
    </source>
</evidence>
<dbReference type="GO" id="GO:0016491">
    <property type="term" value="F:oxidoreductase activity"/>
    <property type="evidence" value="ECO:0007669"/>
    <property type="project" value="InterPro"/>
</dbReference>
<dbReference type="KEGG" id="hdh:G5B40_01825"/>
<organism evidence="2 3">
    <name type="scientific">Pikeienuella piscinae</name>
    <dbReference type="NCBI Taxonomy" id="2748098"/>
    <lineage>
        <taxon>Bacteria</taxon>
        <taxon>Pseudomonadati</taxon>
        <taxon>Pseudomonadota</taxon>
        <taxon>Alphaproteobacteria</taxon>
        <taxon>Rhodobacterales</taxon>
        <taxon>Paracoccaceae</taxon>
        <taxon>Pikeienuella</taxon>
    </lineage>
</organism>
<gene>
    <name evidence="2" type="ORF">G5B40_01825</name>
</gene>
<evidence type="ECO:0000313" key="2">
    <source>
        <dbReference type="EMBL" id="QIE54293.1"/>
    </source>
</evidence>
<dbReference type="AlphaFoldDB" id="A0A7L5BTV8"/>
<dbReference type="InterPro" id="IPR001853">
    <property type="entry name" value="DSBA-like_thioredoxin_dom"/>
</dbReference>
<dbReference type="PANTHER" id="PTHR13887:SF41">
    <property type="entry name" value="THIOREDOXIN SUPERFAMILY PROTEIN"/>
    <property type="match status" value="1"/>
</dbReference>
<keyword evidence="3" id="KW-1185">Reference proteome</keyword>
<dbReference type="Proteomes" id="UP000503336">
    <property type="component" value="Chromosome"/>
</dbReference>
<dbReference type="EMBL" id="CP049056">
    <property type="protein sequence ID" value="QIE54293.1"/>
    <property type="molecule type" value="Genomic_DNA"/>
</dbReference>
<name>A0A7L5BTV8_9RHOB</name>
<dbReference type="PANTHER" id="PTHR13887">
    <property type="entry name" value="GLUTATHIONE S-TRANSFERASE KAPPA"/>
    <property type="match status" value="1"/>
</dbReference>